<dbReference type="SUPFAM" id="SSF88713">
    <property type="entry name" value="Glycoside hydrolase/deacetylase"/>
    <property type="match status" value="1"/>
</dbReference>
<evidence type="ECO:0000256" key="3">
    <source>
        <dbReference type="ARBA" id="ARBA00022475"/>
    </source>
</evidence>
<dbReference type="GO" id="GO:0016810">
    <property type="term" value="F:hydrolase activity, acting on carbon-nitrogen (but not peptide) bonds"/>
    <property type="evidence" value="ECO:0007669"/>
    <property type="project" value="InterPro"/>
</dbReference>
<evidence type="ECO:0000256" key="1">
    <source>
        <dbReference type="ARBA" id="ARBA00001941"/>
    </source>
</evidence>
<comment type="subcellular location">
    <subcellularLocation>
        <location evidence="2">Cell membrane</location>
        <topology evidence="2">Lipid-anchor</topology>
        <topology evidence="2">GPI-anchor</topology>
    </subcellularLocation>
</comment>
<protein>
    <recommendedName>
        <fullName evidence="14">NodB homology domain-containing protein</fullName>
    </recommendedName>
</protein>
<dbReference type="Pfam" id="PF00652">
    <property type="entry name" value="Ricin_B_lectin"/>
    <property type="match status" value="2"/>
</dbReference>
<dbReference type="PANTHER" id="PTHR46471:SF2">
    <property type="entry name" value="CHITIN DEACETYLASE-RELATED"/>
    <property type="match status" value="1"/>
</dbReference>
<evidence type="ECO:0000256" key="11">
    <source>
        <dbReference type="ARBA" id="ARBA00023316"/>
    </source>
</evidence>
<keyword evidence="4" id="KW-0336">GPI-anchor</keyword>
<organism evidence="15 16">
    <name type="scientific">Mycena indigotica</name>
    <dbReference type="NCBI Taxonomy" id="2126181"/>
    <lineage>
        <taxon>Eukaryota</taxon>
        <taxon>Fungi</taxon>
        <taxon>Dikarya</taxon>
        <taxon>Basidiomycota</taxon>
        <taxon>Agaricomycotina</taxon>
        <taxon>Agaricomycetes</taxon>
        <taxon>Agaricomycetidae</taxon>
        <taxon>Agaricales</taxon>
        <taxon>Marasmiineae</taxon>
        <taxon>Mycenaceae</taxon>
        <taxon>Mycena</taxon>
    </lineage>
</organism>
<name>A0A8H6S9G5_9AGAR</name>
<keyword evidence="6 13" id="KW-0732">Signal</keyword>
<evidence type="ECO:0000256" key="5">
    <source>
        <dbReference type="ARBA" id="ARBA00022723"/>
    </source>
</evidence>
<dbReference type="Proteomes" id="UP000636479">
    <property type="component" value="Unassembled WGS sequence"/>
</dbReference>
<dbReference type="PROSITE" id="PS50231">
    <property type="entry name" value="RICIN_B_LECTIN"/>
    <property type="match status" value="2"/>
</dbReference>
<dbReference type="GO" id="GO:0098552">
    <property type="term" value="C:side of membrane"/>
    <property type="evidence" value="ECO:0007669"/>
    <property type="project" value="UniProtKB-KW"/>
</dbReference>
<dbReference type="Pfam" id="PF01522">
    <property type="entry name" value="Polysacc_deac_1"/>
    <property type="match status" value="1"/>
</dbReference>
<dbReference type="InterPro" id="IPR002509">
    <property type="entry name" value="NODB_dom"/>
</dbReference>
<dbReference type="InterPro" id="IPR035992">
    <property type="entry name" value="Ricin_B-like_lectins"/>
</dbReference>
<evidence type="ECO:0000259" key="14">
    <source>
        <dbReference type="PROSITE" id="PS51677"/>
    </source>
</evidence>
<evidence type="ECO:0000256" key="9">
    <source>
        <dbReference type="ARBA" id="ARBA00023277"/>
    </source>
</evidence>
<dbReference type="CDD" id="cd00161">
    <property type="entry name" value="beta-trefoil_Ricin-like"/>
    <property type="match status" value="3"/>
</dbReference>
<keyword evidence="9" id="KW-0119">Carbohydrate metabolism</keyword>
<evidence type="ECO:0000256" key="4">
    <source>
        <dbReference type="ARBA" id="ARBA00022622"/>
    </source>
</evidence>
<dbReference type="GO" id="GO:0046872">
    <property type="term" value="F:metal ion binding"/>
    <property type="evidence" value="ECO:0007669"/>
    <property type="project" value="UniProtKB-KW"/>
</dbReference>
<sequence>MLAMVWPLLALSTFAAVLAVPTPQNHSHLEAREPQVYGHCVNSKEVAMTFDDGPFDHLRSISDQFTAAGAKATFFWNGNNYDCLYNLGRAADMRYAFAAGHQVGSHGWTHVDLTTLSRPQIRDNMYRIEEAFSRILGIRPAFMRPPFGAYNGNVRDVATDRGQSLALWDHDTKDSDGATVSFSRSVYRQITNSMKDNGLVLQHETVGSTATQLVPYAINLFQSKGYKLVTLAECLGVDPYQVVGFPQQRTPAWTCNGSPGPGTACGGSSGIACKSGTPPVSTGINIPLPNQYIHPIANSGKCLAATSNSDGAPVTIQDCTTSASQSWTITGTGTLSIYGDKCLDVVDGRTASGTRLQLWTCASGNGNQQFTLSGQTIQWTGHSSCVDVTDGVLTNGNRMQIWECAAGNRNQQFTRTTGPGSGNNDPTPKTIRPNKSSTTCLTAVANNDGAAVVVRPCTNGAAPGQIWTQNGATIVVHGNKCLDVTDFNDSNGAKMQIWSCTPGQGNGAQQFTVTPEKTIRWNGHNRCVDLTEGRTTTDNRIQSWECSSPSAPNPNQIWNFV</sequence>
<evidence type="ECO:0000256" key="7">
    <source>
        <dbReference type="ARBA" id="ARBA00022801"/>
    </source>
</evidence>
<comment type="cofactor">
    <cofactor evidence="1">
        <name>Co(2+)</name>
        <dbReference type="ChEBI" id="CHEBI:48828"/>
    </cofactor>
</comment>
<evidence type="ECO:0000313" key="15">
    <source>
        <dbReference type="EMBL" id="KAF7294645.1"/>
    </source>
</evidence>
<evidence type="ECO:0000256" key="6">
    <source>
        <dbReference type="ARBA" id="ARBA00022729"/>
    </source>
</evidence>
<dbReference type="GO" id="GO:0071555">
    <property type="term" value="P:cell wall organization"/>
    <property type="evidence" value="ECO:0007669"/>
    <property type="project" value="UniProtKB-KW"/>
</dbReference>
<evidence type="ECO:0000256" key="8">
    <source>
        <dbReference type="ARBA" id="ARBA00023136"/>
    </source>
</evidence>
<dbReference type="Gene3D" id="3.20.20.370">
    <property type="entry name" value="Glycoside hydrolase/deacetylase"/>
    <property type="match status" value="1"/>
</dbReference>
<keyword evidence="8" id="KW-0472">Membrane</keyword>
<keyword evidence="7" id="KW-0378">Hydrolase</keyword>
<accession>A0A8H6S9G5</accession>
<evidence type="ECO:0000256" key="2">
    <source>
        <dbReference type="ARBA" id="ARBA00004609"/>
    </source>
</evidence>
<feature type="region of interest" description="Disordered" evidence="12">
    <location>
        <begin position="412"/>
        <end position="435"/>
    </location>
</feature>
<dbReference type="AlphaFoldDB" id="A0A8H6S9G5"/>
<keyword evidence="5" id="KW-0479">Metal-binding</keyword>
<feature type="signal peptide" evidence="13">
    <location>
        <begin position="1"/>
        <end position="19"/>
    </location>
</feature>
<dbReference type="RefSeq" id="XP_037216008.1">
    <property type="nucleotide sequence ID" value="XM_037366614.1"/>
</dbReference>
<feature type="domain" description="NodB homology" evidence="14">
    <location>
        <begin position="44"/>
        <end position="229"/>
    </location>
</feature>
<dbReference type="GeneID" id="59349130"/>
<dbReference type="EMBL" id="JACAZF010000009">
    <property type="protein sequence ID" value="KAF7294645.1"/>
    <property type="molecule type" value="Genomic_DNA"/>
</dbReference>
<keyword evidence="16" id="KW-1185">Reference proteome</keyword>
<proteinExistence type="predicted"/>
<dbReference type="InterPro" id="IPR011330">
    <property type="entry name" value="Glyco_hydro/deAcase_b/a-brl"/>
</dbReference>
<dbReference type="GO" id="GO:0005886">
    <property type="term" value="C:plasma membrane"/>
    <property type="evidence" value="ECO:0007669"/>
    <property type="project" value="UniProtKB-SubCell"/>
</dbReference>
<gene>
    <name evidence="15" type="ORF">MIND_01001200</name>
</gene>
<evidence type="ECO:0000313" key="16">
    <source>
        <dbReference type="Proteomes" id="UP000636479"/>
    </source>
</evidence>
<keyword evidence="3" id="KW-1003">Cell membrane</keyword>
<dbReference type="PANTHER" id="PTHR46471">
    <property type="entry name" value="CHITIN DEACETYLASE"/>
    <property type="match status" value="1"/>
</dbReference>
<keyword evidence="11" id="KW-0961">Cell wall biogenesis/degradation</keyword>
<evidence type="ECO:0000256" key="12">
    <source>
        <dbReference type="SAM" id="MobiDB-lite"/>
    </source>
</evidence>
<dbReference type="InterPro" id="IPR000772">
    <property type="entry name" value="Ricin_B_lectin"/>
</dbReference>
<dbReference type="GO" id="GO:0005975">
    <property type="term" value="P:carbohydrate metabolic process"/>
    <property type="evidence" value="ECO:0007669"/>
    <property type="project" value="InterPro"/>
</dbReference>
<dbReference type="CDD" id="cd10951">
    <property type="entry name" value="CE4_ClCDA_like"/>
    <property type="match status" value="1"/>
</dbReference>
<comment type="caution">
    <text evidence="15">The sequence shown here is derived from an EMBL/GenBank/DDBJ whole genome shotgun (WGS) entry which is preliminary data.</text>
</comment>
<evidence type="ECO:0000256" key="13">
    <source>
        <dbReference type="SAM" id="SignalP"/>
    </source>
</evidence>
<reference evidence="15" key="1">
    <citation type="submission" date="2020-05" db="EMBL/GenBank/DDBJ databases">
        <title>Mycena genomes resolve the evolution of fungal bioluminescence.</title>
        <authorList>
            <person name="Tsai I.J."/>
        </authorList>
    </citation>
    <scope>NUCLEOTIDE SEQUENCE</scope>
    <source>
        <strain evidence="15">171206Taipei</strain>
    </source>
</reference>
<dbReference type="SUPFAM" id="SSF50370">
    <property type="entry name" value="Ricin B-like lectins"/>
    <property type="match status" value="2"/>
</dbReference>
<dbReference type="PROSITE" id="PS51677">
    <property type="entry name" value="NODB"/>
    <property type="match status" value="1"/>
</dbReference>
<dbReference type="OrthoDB" id="2125469at2759"/>
<evidence type="ECO:0000256" key="10">
    <source>
        <dbReference type="ARBA" id="ARBA00023288"/>
    </source>
</evidence>
<keyword evidence="10" id="KW-0449">Lipoprotein</keyword>
<feature type="chain" id="PRO_5034060233" description="NodB homology domain-containing protein" evidence="13">
    <location>
        <begin position="20"/>
        <end position="561"/>
    </location>
</feature>
<keyword evidence="4" id="KW-0325">Glycoprotein</keyword>
<dbReference type="SMART" id="SM00458">
    <property type="entry name" value="RICIN"/>
    <property type="match status" value="2"/>
</dbReference>
<dbReference type="Gene3D" id="2.80.10.50">
    <property type="match status" value="4"/>
</dbReference>